<sequence>MYDILIIGAGVSGTSSARELSRYKANICVVERNEDVCSGTSKSNSGIVHAGFDAANGSLMAKLNVLGNKMMQKIAEDLDVPFKQNGSLVVCTNEEDMPNLQAIYERGIKNGVEGLQILNREEVHKREPNLNDNVCAALYAPTGGIVDPFILNIAYAENAYANGAEFKFNTEVINIKKLDDGTFEAETNNGIIKAKYIVNAAGVYADKFHNMMSANKIHITPRRGDYILLDKEVDNLVTSTIFALPTKLGKGILVTPTAHGNIMLGPTAIDIEDKEGLNTTADGLAQIIEKSKMTVKNIPYNKVITSFCGLRPHEDNHEFIIKELEDCEGFFDCAGIESPGLVSSPAIGLMVADIVSKKGNFEKKENFIETRKGITHFYALSNEEKNDLIKENPLYGHIICRCEKVTEGEIIEAIQRPIGAKSLDGVKRRIRAGLGRCQGGFCSPKIIEILARELDVSPLTITKCGKGSEIVIGYDKETF</sequence>
<dbReference type="Gene3D" id="3.50.50.60">
    <property type="entry name" value="FAD/NAD(P)-binding domain"/>
    <property type="match status" value="1"/>
</dbReference>
<dbReference type="AlphaFoldDB" id="A0A0G4K3U9"/>
<dbReference type="CDD" id="cd19946">
    <property type="entry name" value="GlpA-like_Fer2_BFD-like"/>
    <property type="match status" value="1"/>
</dbReference>
<proteinExistence type="predicted"/>
<dbReference type="InterPro" id="IPR007419">
    <property type="entry name" value="BFD-like_2Fe2S-bd_dom"/>
</dbReference>
<organism evidence="3 4">
    <name type="scientific">Brachyspira suanatina</name>
    <dbReference type="NCBI Taxonomy" id="381802"/>
    <lineage>
        <taxon>Bacteria</taxon>
        <taxon>Pseudomonadati</taxon>
        <taxon>Spirochaetota</taxon>
        <taxon>Spirochaetia</taxon>
        <taxon>Brachyspirales</taxon>
        <taxon>Brachyspiraceae</taxon>
        <taxon>Brachyspira</taxon>
    </lineage>
</organism>
<keyword evidence="4" id="KW-1185">Reference proteome</keyword>
<dbReference type="Gene3D" id="3.30.9.10">
    <property type="entry name" value="D-Amino Acid Oxidase, subunit A, domain 2"/>
    <property type="match status" value="1"/>
</dbReference>
<feature type="domain" description="FAD dependent oxidoreductase" evidence="1">
    <location>
        <begin position="3"/>
        <end position="353"/>
    </location>
</feature>
<dbReference type="InterPro" id="IPR041854">
    <property type="entry name" value="BFD-like_2Fe2S-bd_dom_sf"/>
</dbReference>
<evidence type="ECO:0000313" key="4">
    <source>
        <dbReference type="Proteomes" id="UP000043763"/>
    </source>
</evidence>
<dbReference type="Gene3D" id="1.10.10.1100">
    <property type="entry name" value="BFD-like [2Fe-2S]-binding domain"/>
    <property type="match status" value="1"/>
</dbReference>
<gene>
    <name evidence="3" type="ORF">BRSU_0022</name>
</gene>
<evidence type="ECO:0000259" key="2">
    <source>
        <dbReference type="Pfam" id="PF04324"/>
    </source>
</evidence>
<dbReference type="InterPro" id="IPR052745">
    <property type="entry name" value="G3P_Oxidase/Oxidoreductase"/>
</dbReference>
<dbReference type="InterPro" id="IPR006076">
    <property type="entry name" value="FAD-dep_OxRdtase"/>
</dbReference>
<dbReference type="Pfam" id="PF01266">
    <property type="entry name" value="DAO"/>
    <property type="match status" value="1"/>
</dbReference>
<dbReference type="OrthoDB" id="9801699at2"/>
<dbReference type="Pfam" id="PF04324">
    <property type="entry name" value="Fer2_BFD"/>
    <property type="match status" value="1"/>
</dbReference>
<evidence type="ECO:0000313" key="3">
    <source>
        <dbReference type="EMBL" id="CRF31338.1"/>
    </source>
</evidence>
<evidence type="ECO:0000259" key="1">
    <source>
        <dbReference type="Pfam" id="PF01266"/>
    </source>
</evidence>
<name>A0A0G4K3U9_9SPIR</name>
<dbReference type="PANTHER" id="PTHR42720:SF1">
    <property type="entry name" value="GLYCEROL 3-PHOSPHATE OXIDASE"/>
    <property type="match status" value="1"/>
</dbReference>
<feature type="domain" description="BFD-like [2Fe-2S]-binding" evidence="2">
    <location>
        <begin position="398"/>
        <end position="452"/>
    </location>
</feature>
<dbReference type="InterPro" id="IPR036188">
    <property type="entry name" value="FAD/NAD-bd_sf"/>
</dbReference>
<dbReference type="EMBL" id="CVLB01000001">
    <property type="protein sequence ID" value="CRF31338.1"/>
    <property type="molecule type" value="Genomic_DNA"/>
</dbReference>
<protein>
    <submittedName>
        <fullName evidence="3">FAD-dependent oxidoreductase</fullName>
    </submittedName>
</protein>
<accession>A0A0G4K3U9</accession>
<dbReference type="Proteomes" id="UP000043763">
    <property type="component" value="Unassembled WGS sequence"/>
</dbReference>
<dbReference type="PANTHER" id="PTHR42720">
    <property type="entry name" value="GLYCEROL-3-PHOSPHATE DEHYDROGENASE"/>
    <property type="match status" value="1"/>
</dbReference>
<dbReference type="SUPFAM" id="SSF51905">
    <property type="entry name" value="FAD/NAD(P)-binding domain"/>
    <property type="match status" value="1"/>
</dbReference>
<reference evidence="4" key="1">
    <citation type="submission" date="2015-04" db="EMBL/GenBank/DDBJ databases">
        <authorList>
            <person name="Mushtaq Mamoona"/>
        </authorList>
    </citation>
    <scope>NUCLEOTIDE SEQUENCE [LARGE SCALE GENOMIC DNA]</scope>
    <source>
        <strain evidence="4">AN4859/03</strain>
    </source>
</reference>
<dbReference type="RefSeq" id="WP_048593234.1">
    <property type="nucleotide sequence ID" value="NZ_CVLB01000001.1"/>
</dbReference>